<protein>
    <submittedName>
        <fullName evidence="2">Uncharacterized protein</fullName>
    </submittedName>
</protein>
<accession>A0A8J2NVL2</accession>
<evidence type="ECO:0000313" key="3">
    <source>
        <dbReference type="Proteomes" id="UP000708208"/>
    </source>
</evidence>
<sequence>MQIQSTEHHSFKVRGIHDWVVNGSDSKAPSGGYEPPIPVTEPGPVITPVPDPGADPAPPLPGPVTPVPGPVPPVPGPGVGPAVPLGIPGGFFGFPGLGLSKHLNINAFKGYLPFLGALGGGFGGPGPLPSPVDGAGPVPPGPGLGGPWSGGSFLGPSYIPATWLGSAVGAKGDILFPVVLFAFFIVGVWAVVKFLLALIVPLIAAKIGVVKHIGSMKNIRSAEDANNNCQQDQMELADKIIEALNKKY</sequence>
<evidence type="ECO:0000313" key="2">
    <source>
        <dbReference type="EMBL" id="CAG7728088.1"/>
    </source>
</evidence>
<comment type="caution">
    <text evidence="2">The sequence shown here is derived from an EMBL/GenBank/DDBJ whole genome shotgun (WGS) entry which is preliminary data.</text>
</comment>
<evidence type="ECO:0000256" key="1">
    <source>
        <dbReference type="SAM" id="Phobius"/>
    </source>
</evidence>
<dbReference type="EMBL" id="CAJVCH010158348">
    <property type="protein sequence ID" value="CAG7728088.1"/>
    <property type="molecule type" value="Genomic_DNA"/>
</dbReference>
<proteinExistence type="predicted"/>
<name>A0A8J2NVL2_9HEXA</name>
<dbReference type="AlphaFoldDB" id="A0A8J2NVL2"/>
<dbReference type="OrthoDB" id="10629862at2759"/>
<keyword evidence="1" id="KW-0472">Membrane</keyword>
<keyword evidence="1" id="KW-1133">Transmembrane helix</keyword>
<keyword evidence="3" id="KW-1185">Reference proteome</keyword>
<dbReference type="Proteomes" id="UP000708208">
    <property type="component" value="Unassembled WGS sequence"/>
</dbReference>
<reference evidence="2" key="1">
    <citation type="submission" date="2021-06" db="EMBL/GenBank/DDBJ databases">
        <authorList>
            <person name="Hodson N. C."/>
            <person name="Mongue J. A."/>
            <person name="Jaron S. K."/>
        </authorList>
    </citation>
    <scope>NUCLEOTIDE SEQUENCE</scope>
</reference>
<feature type="transmembrane region" description="Helical" evidence="1">
    <location>
        <begin position="174"/>
        <end position="204"/>
    </location>
</feature>
<keyword evidence="1" id="KW-0812">Transmembrane</keyword>
<organism evidence="2 3">
    <name type="scientific">Allacma fusca</name>
    <dbReference type="NCBI Taxonomy" id="39272"/>
    <lineage>
        <taxon>Eukaryota</taxon>
        <taxon>Metazoa</taxon>
        <taxon>Ecdysozoa</taxon>
        <taxon>Arthropoda</taxon>
        <taxon>Hexapoda</taxon>
        <taxon>Collembola</taxon>
        <taxon>Symphypleona</taxon>
        <taxon>Sminthuridae</taxon>
        <taxon>Allacma</taxon>
    </lineage>
</organism>
<gene>
    <name evidence="2" type="ORF">AFUS01_LOCUS16894</name>
</gene>